<feature type="domain" description="HTH marR-type" evidence="1">
    <location>
        <begin position="9"/>
        <end position="145"/>
    </location>
</feature>
<dbReference type="Pfam" id="PF01047">
    <property type="entry name" value="MarR"/>
    <property type="match status" value="1"/>
</dbReference>
<reference evidence="2" key="1">
    <citation type="submission" date="2020-05" db="EMBL/GenBank/DDBJ databases">
        <authorList>
            <person name="Chiriac C."/>
            <person name="Salcher M."/>
            <person name="Ghai R."/>
            <person name="Kavagutti S V."/>
        </authorList>
    </citation>
    <scope>NUCLEOTIDE SEQUENCE</scope>
</reference>
<dbReference type="AlphaFoldDB" id="A0A6J7IYS4"/>
<gene>
    <name evidence="2" type="ORF">UFOPK3752_00750</name>
    <name evidence="3" type="ORF">UFOPK4150_01708</name>
</gene>
<dbReference type="InterPro" id="IPR000835">
    <property type="entry name" value="HTH_MarR-typ"/>
</dbReference>
<evidence type="ECO:0000259" key="1">
    <source>
        <dbReference type="PROSITE" id="PS50995"/>
    </source>
</evidence>
<dbReference type="InterPro" id="IPR036390">
    <property type="entry name" value="WH_DNA-bd_sf"/>
</dbReference>
<organism evidence="2">
    <name type="scientific">freshwater metagenome</name>
    <dbReference type="NCBI Taxonomy" id="449393"/>
    <lineage>
        <taxon>unclassified sequences</taxon>
        <taxon>metagenomes</taxon>
        <taxon>ecological metagenomes</taxon>
    </lineage>
</organism>
<dbReference type="Gene3D" id="1.10.10.10">
    <property type="entry name" value="Winged helix-like DNA-binding domain superfamily/Winged helix DNA-binding domain"/>
    <property type="match status" value="1"/>
</dbReference>
<protein>
    <submittedName>
        <fullName evidence="2">Unannotated protein</fullName>
    </submittedName>
</protein>
<dbReference type="EMBL" id="CAFBND010000022">
    <property type="protein sequence ID" value="CAB4936243.1"/>
    <property type="molecule type" value="Genomic_DNA"/>
</dbReference>
<dbReference type="InterPro" id="IPR036388">
    <property type="entry name" value="WH-like_DNA-bd_sf"/>
</dbReference>
<sequence>MTEWLTAEQQAYWRAYLTATALLQDRLSRELQEAHGISLSDYEILVRLSESPERRMRMSTLADRTCSSRSRLSHQVDRLEGLSLVVRQACETDRRGSNAVLTDTGMDLLVTAAPTHVAGVRQHMVDCLPEEQFRALGEACEAMVEGLRTTAAMDAPSA</sequence>
<dbReference type="GO" id="GO:0003700">
    <property type="term" value="F:DNA-binding transcription factor activity"/>
    <property type="evidence" value="ECO:0007669"/>
    <property type="project" value="InterPro"/>
</dbReference>
<evidence type="ECO:0000313" key="3">
    <source>
        <dbReference type="EMBL" id="CAB5036852.1"/>
    </source>
</evidence>
<dbReference type="PANTHER" id="PTHR33164">
    <property type="entry name" value="TRANSCRIPTIONAL REGULATOR, MARR FAMILY"/>
    <property type="match status" value="1"/>
</dbReference>
<dbReference type="SUPFAM" id="SSF46785">
    <property type="entry name" value="Winged helix' DNA-binding domain"/>
    <property type="match status" value="1"/>
</dbReference>
<dbReference type="EMBL" id="CAFBPU010000039">
    <property type="protein sequence ID" value="CAB5036852.1"/>
    <property type="molecule type" value="Genomic_DNA"/>
</dbReference>
<dbReference type="GO" id="GO:0006950">
    <property type="term" value="P:response to stress"/>
    <property type="evidence" value="ECO:0007669"/>
    <property type="project" value="TreeGrafter"/>
</dbReference>
<evidence type="ECO:0000313" key="2">
    <source>
        <dbReference type="EMBL" id="CAB4936243.1"/>
    </source>
</evidence>
<dbReference type="PANTHER" id="PTHR33164:SF99">
    <property type="entry name" value="MARR FAMILY REGULATORY PROTEIN"/>
    <property type="match status" value="1"/>
</dbReference>
<dbReference type="InterPro" id="IPR039422">
    <property type="entry name" value="MarR/SlyA-like"/>
</dbReference>
<dbReference type="SMART" id="SM00347">
    <property type="entry name" value="HTH_MARR"/>
    <property type="match status" value="1"/>
</dbReference>
<name>A0A6J7IYS4_9ZZZZ</name>
<dbReference type="PROSITE" id="PS50995">
    <property type="entry name" value="HTH_MARR_2"/>
    <property type="match status" value="1"/>
</dbReference>
<proteinExistence type="predicted"/>
<accession>A0A6J7IYS4</accession>